<dbReference type="InterPro" id="IPR020942">
    <property type="entry name" value="Cyt_c_III_dom"/>
</dbReference>
<name>A0A956LYQ7_UNCEI</name>
<keyword evidence="6" id="KW-0408">Iron</keyword>
<keyword evidence="4" id="KW-0732">Signal</keyword>
<dbReference type="GO" id="GO:0046872">
    <property type="term" value="F:metal ion binding"/>
    <property type="evidence" value="ECO:0007669"/>
    <property type="project" value="UniProtKB-KW"/>
</dbReference>
<dbReference type="InterPro" id="IPR036280">
    <property type="entry name" value="Multihaem_cyt_sf"/>
</dbReference>
<evidence type="ECO:0000256" key="2">
    <source>
        <dbReference type="ARBA" id="ARBA00022617"/>
    </source>
</evidence>
<feature type="domain" description="Cytochrome c7-like" evidence="8">
    <location>
        <begin position="109"/>
        <end position="167"/>
    </location>
</feature>
<comment type="caution">
    <text evidence="9">The sequence shown here is derived from an EMBL/GenBank/DDBJ whole genome shotgun (WGS) entry which is preliminary data.</text>
</comment>
<dbReference type="InterPro" id="IPR029467">
    <property type="entry name" value="Cyt_c7-like"/>
</dbReference>
<reference evidence="9" key="1">
    <citation type="submission" date="2020-04" db="EMBL/GenBank/DDBJ databases">
        <authorList>
            <person name="Zhang T."/>
        </authorList>
    </citation>
    <scope>NUCLEOTIDE SEQUENCE</scope>
    <source>
        <strain evidence="9">HKST-UBA01</strain>
    </source>
</reference>
<dbReference type="Proteomes" id="UP000697710">
    <property type="component" value="Unassembled WGS sequence"/>
</dbReference>
<evidence type="ECO:0000256" key="5">
    <source>
        <dbReference type="ARBA" id="ARBA00022982"/>
    </source>
</evidence>
<evidence type="ECO:0000313" key="10">
    <source>
        <dbReference type="Proteomes" id="UP000697710"/>
    </source>
</evidence>
<protein>
    <submittedName>
        <fullName evidence="9">Cytochrome c3 family protein</fullName>
    </submittedName>
</protein>
<keyword evidence="5" id="KW-0249">Electron transport</keyword>
<organism evidence="9 10">
    <name type="scientific">Eiseniibacteriota bacterium</name>
    <dbReference type="NCBI Taxonomy" id="2212470"/>
    <lineage>
        <taxon>Bacteria</taxon>
        <taxon>Candidatus Eiseniibacteriota</taxon>
    </lineage>
</organism>
<evidence type="ECO:0000256" key="4">
    <source>
        <dbReference type="ARBA" id="ARBA00022729"/>
    </source>
</evidence>
<dbReference type="InterPro" id="IPR051829">
    <property type="entry name" value="Multiheme_Cytochr_ET"/>
</dbReference>
<dbReference type="EMBL" id="JAGQHR010000211">
    <property type="protein sequence ID" value="MCA9727673.1"/>
    <property type="molecule type" value="Genomic_DNA"/>
</dbReference>
<dbReference type="PANTHER" id="PTHR35038:SF6">
    <property type="entry name" value="SURFACE LOCALIZED DECAHEME CYTOCHROME C LIPOPROTEIN"/>
    <property type="match status" value="1"/>
</dbReference>
<accession>A0A956LYQ7</accession>
<dbReference type="AlphaFoldDB" id="A0A956LYQ7"/>
<evidence type="ECO:0000313" key="9">
    <source>
        <dbReference type="EMBL" id="MCA9727673.1"/>
    </source>
</evidence>
<reference evidence="9" key="2">
    <citation type="journal article" date="2021" name="Microbiome">
        <title>Successional dynamics and alternative stable states in a saline activated sludge microbial community over 9 years.</title>
        <authorList>
            <person name="Wang Y."/>
            <person name="Ye J."/>
            <person name="Ju F."/>
            <person name="Liu L."/>
            <person name="Boyd J.A."/>
            <person name="Deng Y."/>
            <person name="Parks D.H."/>
            <person name="Jiang X."/>
            <person name="Yin X."/>
            <person name="Woodcroft B.J."/>
            <person name="Tyson G.W."/>
            <person name="Hugenholtz P."/>
            <person name="Polz M.F."/>
            <person name="Zhang T."/>
        </authorList>
    </citation>
    <scope>NUCLEOTIDE SEQUENCE</scope>
    <source>
        <strain evidence="9">HKST-UBA01</strain>
    </source>
</reference>
<evidence type="ECO:0000259" key="8">
    <source>
        <dbReference type="Pfam" id="PF14522"/>
    </source>
</evidence>
<dbReference type="SUPFAM" id="SSF48695">
    <property type="entry name" value="Multiheme cytochromes"/>
    <property type="match status" value="2"/>
</dbReference>
<dbReference type="PANTHER" id="PTHR35038">
    <property type="entry name" value="DISSIMILATORY SULFITE REDUCTASE SIRA"/>
    <property type="match status" value="1"/>
</dbReference>
<proteinExistence type="predicted"/>
<dbReference type="Pfam" id="PF14522">
    <property type="entry name" value="Cytochrome_C7"/>
    <property type="match status" value="1"/>
</dbReference>
<evidence type="ECO:0000256" key="3">
    <source>
        <dbReference type="ARBA" id="ARBA00022723"/>
    </source>
</evidence>
<dbReference type="GO" id="GO:0020037">
    <property type="term" value="F:heme binding"/>
    <property type="evidence" value="ECO:0007669"/>
    <property type="project" value="InterPro"/>
</dbReference>
<evidence type="ECO:0000259" key="7">
    <source>
        <dbReference type="Pfam" id="PF02085"/>
    </source>
</evidence>
<sequence length="607" mass="66434">MSTQPYSASGQLSPGKLHQAHQDLEGVRQCTSCHEIGKGTSSDKCLTCHQEIATRLAAGRGLHAQPEYRECGTCHVEHHGRDFALIYWPEGPEKLDHRLTGYPLDGAHAQKQCRDCHRPENIVESDSLLKAGKDLTRTYLGLGTECRQCHADPHQGQLSQDCATCHSTATWKNPPHFDHARTAFVLTGRHQDVACEKCHQRTEEGDAGFVRYRLSAFAACTDCHRDPHENRLGGDCTSCHRTSGWRDVNQVQFDHDRTRYPLRGLHRDVACQKCHRQEPDGAPVSTASSGRIALAFAACTDCHADYHEKQLGGRPACDKCHTVDGYKPSRFSQADHQKTDYPLAGAHAAVPCSGCHPSGSDGRIVLAVRADHCQSCHRDAHAPDPGAKPLVWARGPVAEAGCEGCHVVDEWSQVTFDHARTEFPLQDRHRETSCRSCHIQISGAPGSPAAGATTASSAEARVLAAAPFVAELPQDDVFFDLPVRFPKTEGHCQDCHRDIHLGQLRDDRTSPRDDVMVEGGGSGPWEFALGARTSCDRCHDAQGWLARGFDHQKDARYTLDGAHINVPCEKCHRPVTVAGRTTVLYRPVDSACAACHGSAMDPQGGTR</sequence>
<keyword evidence="1" id="KW-0813">Transport</keyword>
<gene>
    <name evidence="9" type="ORF">KC729_08315</name>
</gene>
<dbReference type="GO" id="GO:0009055">
    <property type="term" value="F:electron transfer activity"/>
    <property type="evidence" value="ECO:0007669"/>
    <property type="project" value="InterPro"/>
</dbReference>
<dbReference type="Pfam" id="PF02085">
    <property type="entry name" value="Cytochrom_CIII"/>
    <property type="match status" value="1"/>
</dbReference>
<dbReference type="CDD" id="cd08168">
    <property type="entry name" value="Cytochrom_C3"/>
    <property type="match status" value="1"/>
</dbReference>
<dbReference type="GO" id="GO:0016491">
    <property type="term" value="F:oxidoreductase activity"/>
    <property type="evidence" value="ECO:0007669"/>
    <property type="project" value="TreeGrafter"/>
</dbReference>
<dbReference type="Gene3D" id="3.90.10.10">
    <property type="entry name" value="Cytochrome C3"/>
    <property type="match status" value="4"/>
</dbReference>
<evidence type="ECO:0000256" key="6">
    <source>
        <dbReference type="ARBA" id="ARBA00023004"/>
    </source>
</evidence>
<feature type="domain" description="Class III cytochrome C" evidence="7">
    <location>
        <begin position="18"/>
        <end position="80"/>
    </location>
</feature>
<keyword evidence="3" id="KW-0479">Metal-binding</keyword>
<keyword evidence="2" id="KW-0349">Heme</keyword>
<evidence type="ECO:0000256" key="1">
    <source>
        <dbReference type="ARBA" id="ARBA00022448"/>
    </source>
</evidence>
<dbReference type="Gene3D" id="1.10.1130.10">
    <property type="entry name" value="Flavocytochrome C3, Chain A"/>
    <property type="match status" value="1"/>
</dbReference>